<dbReference type="PIRSF" id="PIRSF018249">
    <property type="entry name" value="MyrA_prd"/>
    <property type="match status" value="1"/>
</dbReference>
<dbReference type="GO" id="GO:0008168">
    <property type="term" value="F:methyltransferase activity"/>
    <property type="evidence" value="ECO:0007669"/>
    <property type="project" value="InterPro"/>
</dbReference>
<dbReference type="SUPFAM" id="SSF53335">
    <property type="entry name" value="S-adenosyl-L-methionine-dependent methyltransferases"/>
    <property type="match status" value="1"/>
</dbReference>
<keyword evidence="5" id="KW-0830">Ubiquinone</keyword>
<feature type="binding site" evidence="1">
    <location>
        <position position="18"/>
    </location>
    <ligand>
        <name>Zn(2+)</name>
        <dbReference type="ChEBI" id="CHEBI:29105"/>
    </ligand>
</feature>
<dbReference type="CDD" id="cd02440">
    <property type="entry name" value="AdoMet_MTases"/>
    <property type="match status" value="1"/>
</dbReference>
<dbReference type="InterPro" id="IPR048647">
    <property type="entry name" value="RlmA_N"/>
</dbReference>
<feature type="domain" description="Methyltransferase" evidence="3">
    <location>
        <begin position="120"/>
        <end position="203"/>
    </location>
</feature>
<proteinExistence type="predicted"/>
<dbReference type="EMBL" id="BMFY01000009">
    <property type="protein sequence ID" value="GGA18796.1"/>
    <property type="molecule type" value="Genomic_DNA"/>
</dbReference>
<evidence type="ECO:0000259" key="3">
    <source>
        <dbReference type="Pfam" id="PF13649"/>
    </source>
</evidence>
<dbReference type="Proteomes" id="UP000616114">
    <property type="component" value="Unassembled WGS sequence"/>
</dbReference>
<dbReference type="InterPro" id="IPR041698">
    <property type="entry name" value="Methyltransf_25"/>
</dbReference>
<evidence type="ECO:0000313" key="5">
    <source>
        <dbReference type="EMBL" id="GGA18796.1"/>
    </source>
</evidence>
<dbReference type="Pfam" id="PF13649">
    <property type="entry name" value="Methyltransf_25"/>
    <property type="match status" value="1"/>
</dbReference>
<keyword evidence="1" id="KW-0479">Metal-binding</keyword>
<evidence type="ECO:0000313" key="6">
    <source>
        <dbReference type="Proteomes" id="UP000616114"/>
    </source>
</evidence>
<evidence type="ECO:0000256" key="1">
    <source>
        <dbReference type="PIRSR" id="PIRSR018249-1"/>
    </source>
</evidence>
<feature type="binding site" evidence="1">
    <location>
        <position position="15"/>
    </location>
    <ligand>
        <name>Zn(2+)</name>
        <dbReference type="ChEBI" id="CHEBI:29105"/>
    </ligand>
</feature>
<keyword evidence="6" id="KW-1185">Reference proteome</keyword>
<dbReference type="AlphaFoldDB" id="A0A8J2XJ44"/>
<feature type="binding site" evidence="1">
    <location>
        <position position="35"/>
    </location>
    <ligand>
        <name>Zn(2+)</name>
        <dbReference type="ChEBI" id="CHEBI:29105"/>
    </ligand>
</feature>
<dbReference type="GO" id="GO:0046872">
    <property type="term" value="F:metal ion binding"/>
    <property type="evidence" value="ECO:0007669"/>
    <property type="project" value="UniProtKB-KW"/>
</dbReference>
<comment type="caution">
    <text evidence="5">The sequence shown here is derived from an EMBL/GenBank/DDBJ whole genome shotgun (WGS) entry which is preliminary data.</text>
</comment>
<dbReference type="Gene3D" id="3.40.50.150">
    <property type="entry name" value="Vaccinia Virus protein VP39"/>
    <property type="match status" value="1"/>
</dbReference>
<gene>
    <name evidence="5" type="ORF">GCM10011333_22390</name>
</gene>
<feature type="binding site" evidence="2">
    <location>
        <begin position="126"/>
        <end position="127"/>
    </location>
    <ligand>
        <name>S-adenosyl-L-methionine</name>
        <dbReference type="ChEBI" id="CHEBI:59789"/>
    </ligand>
</feature>
<reference evidence="5" key="2">
    <citation type="submission" date="2020-09" db="EMBL/GenBank/DDBJ databases">
        <authorList>
            <person name="Sun Q."/>
            <person name="Zhou Y."/>
        </authorList>
    </citation>
    <scope>NUCLEOTIDE SEQUENCE</scope>
    <source>
        <strain evidence="5">CGMCC 1.12785</strain>
    </source>
</reference>
<name>A0A8J2XJ44_9MICO</name>
<feature type="binding site" evidence="2">
    <location>
        <position position="214"/>
    </location>
    <ligand>
        <name>S-adenosyl-L-methionine</name>
        <dbReference type="ChEBI" id="CHEBI:59789"/>
    </ligand>
</feature>
<dbReference type="InterPro" id="IPR029063">
    <property type="entry name" value="SAM-dependent_MTases_sf"/>
</dbReference>
<feature type="domain" description="23S rRNA (guanine(745)-N(1))-methyltransferase N-terminal" evidence="4">
    <location>
        <begin position="14"/>
        <end position="47"/>
    </location>
</feature>
<keyword evidence="2" id="KW-0949">S-adenosyl-L-methionine</keyword>
<feature type="binding site" evidence="1">
    <location>
        <position position="31"/>
    </location>
    <ligand>
        <name>Zn(2+)</name>
        <dbReference type="ChEBI" id="CHEBI:29105"/>
    </ligand>
</feature>
<reference evidence="5" key="1">
    <citation type="journal article" date="2014" name="Int. J. Syst. Evol. Microbiol.">
        <title>Complete genome sequence of Corynebacterium casei LMG S-19264T (=DSM 44701T), isolated from a smear-ripened cheese.</title>
        <authorList>
            <consortium name="US DOE Joint Genome Institute (JGI-PGF)"/>
            <person name="Walter F."/>
            <person name="Albersmeier A."/>
            <person name="Kalinowski J."/>
            <person name="Ruckert C."/>
        </authorList>
    </citation>
    <scope>NUCLEOTIDE SEQUENCE</scope>
    <source>
        <strain evidence="5">CGMCC 1.12785</strain>
    </source>
</reference>
<accession>A0A8J2XJ44</accession>
<sequence length="308" mass="31725">MNRRLPDGVLEALRCPVCGGDLEARAGGVACAAGHSFDQARQGHLTLRFGRPAPLADTPAMIAAREEFLGAGHYEGITARLAALAGEAVTDTEAVLATATGATAGAAIAAEPGERRGLLLDLAGGTGHHLAGVLDALPEASGICLDLSVAALRRSARKHPRMAAIGADLRDRLPLGDACLDAVLSVFGPRNPAELARVLRPGGRLLVVTPTPAHLRELIVPLGMVSVDEAKESRLAAQLRGFPQVHREVLRLPLDLSRAEARALAAMGPSAFHTADAELDARAAALPDRVGVAAEVIVAAYACPAGRG</sequence>
<keyword evidence="1" id="KW-0862">Zinc</keyword>
<dbReference type="Pfam" id="PF21302">
    <property type="entry name" value="Zn_ribbon_RlmA"/>
    <property type="match status" value="1"/>
</dbReference>
<evidence type="ECO:0000256" key="2">
    <source>
        <dbReference type="PIRSR" id="PIRSR018249-2"/>
    </source>
</evidence>
<protein>
    <submittedName>
        <fullName evidence="5">Ubiquinone biosynthesis protein</fullName>
    </submittedName>
</protein>
<dbReference type="RefSeq" id="WP_229745099.1">
    <property type="nucleotide sequence ID" value="NZ_BMFY01000009.1"/>
</dbReference>
<dbReference type="InterPro" id="IPR016718">
    <property type="entry name" value="rRNA_m1G-MeTrfase_A_prd"/>
</dbReference>
<feature type="binding site" evidence="2">
    <location>
        <position position="74"/>
    </location>
    <ligand>
        <name>S-adenosyl-L-methionine</name>
        <dbReference type="ChEBI" id="CHEBI:59789"/>
    </ligand>
</feature>
<organism evidence="5 6">
    <name type="scientific">Sediminivirga luteola</name>
    <dbReference type="NCBI Taxonomy" id="1774748"/>
    <lineage>
        <taxon>Bacteria</taxon>
        <taxon>Bacillati</taxon>
        <taxon>Actinomycetota</taxon>
        <taxon>Actinomycetes</taxon>
        <taxon>Micrococcales</taxon>
        <taxon>Brevibacteriaceae</taxon>
        <taxon>Sediminivirga</taxon>
    </lineage>
</organism>
<evidence type="ECO:0000259" key="4">
    <source>
        <dbReference type="Pfam" id="PF21302"/>
    </source>
</evidence>